<keyword evidence="4" id="KW-1133">Transmembrane helix</keyword>
<sequence length="445" mass="48730">MESQTVPLQIGTPRTSSAKTGDVHSDPEKVSPLASAPAITFPEGGLRGWLTVLGGALVLMCTFGNVQSFGVYQDYYTRVHLKNHPPSEISWIGSLQIFFLFFLGIPAGKLFDDGHFHLSLISGSIILSVSSFMLSLAKPFQYYQCFLAQGVGMGIGMGLMFLPAISVSSHYFRARRSLVMGLILAGASLSAVIHPILLNNIFKRKDGFAKGVRYASIMDLGFLVIANSIMRTRLPVRKNKMSPLRVVREVIMRDGPYLTHVAGTALIFWGLFVPFFYFQLFTALHGIPSGLVTYSISIMNVASIFGRTLPNLLSDRYGVFNVYIPFGLISALLVFALLGSSNVAGVVLFGIFYGSVYRYWASLISLHHRGEDLMSLSIRMRVGVTCTALAFTCLTGNPIAGALLSPPHYTWWRPLLFATIVLLSGVVLLAIARAGLSRRRGTQRV</sequence>
<name>A0A9P5YBW5_9AGAR</name>
<dbReference type="PANTHER" id="PTHR11360">
    <property type="entry name" value="MONOCARBOXYLATE TRANSPORTER"/>
    <property type="match status" value="1"/>
</dbReference>
<accession>A0A9P5YBW5</accession>
<evidence type="ECO:0000256" key="2">
    <source>
        <dbReference type="ARBA" id="ARBA00006727"/>
    </source>
</evidence>
<feature type="transmembrane region" description="Helical" evidence="4">
    <location>
        <begin position="257"/>
        <end position="277"/>
    </location>
</feature>
<feature type="compositionally biased region" description="Polar residues" evidence="3">
    <location>
        <begin position="1"/>
        <end position="19"/>
    </location>
</feature>
<feature type="transmembrane region" description="Helical" evidence="4">
    <location>
        <begin position="415"/>
        <end position="436"/>
    </location>
</feature>
<feature type="transmembrane region" description="Helical" evidence="4">
    <location>
        <begin position="317"/>
        <end position="337"/>
    </location>
</feature>
<feature type="transmembrane region" description="Helical" evidence="4">
    <location>
        <begin position="49"/>
        <end position="69"/>
    </location>
</feature>
<keyword evidence="4" id="KW-0472">Membrane</keyword>
<evidence type="ECO:0000256" key="3">
    <source>
        <dbReference type="SAM" id="MobiDB-lite"/>
    </source>
</evidence>
<keyword evidence="6" id="KW-1185">Reference proteome</keyword>
<evidence type="ECO:0000256" key="4">
    <source>
        <dbReference type="SAM" id="Phobius"/>
    </source>
</evidence>
<dbReference type="GO" id="GO:0016020">
    <property type="term" value="C:membrane"/>
    <property type="evidence" value="ECO:0007669"/>
    <property type="project" value="UniProtKB-SubCell"/>
</dbReference>
<feature type="transmembrane region" description="Helical" evidence="4">
    <location>
        <begin position="115"/>
        <end position="134"/>
    </location>
</feature>
<dbReference type="SUPFAM" id="SSF103473">
    <property type="entry name" value="MFS general substrate transporter"/>
    <property type="match status" value="1"/>
</dbReference>
<evidence type="ECO:0000313" key="6">
    <source>
        <dbReference type="Proteomes" id="UP000807353"/>
    </source>
</evidence>
<proteinExistence type="inferred from homology"/>
<dbReference type="GO" id="GO:0022857">
    <property type="term" value="F:transmembrane transporter activity"/>
    <property type="evidence" value="ECO:0007669"/>
    <property type="project" value="InterPro"/>
</dbReference>
<dbReference type="Gene3D" id="1.20.1250.20">
    <property type="entry name" value="MFS general substrate transporter like domains"/>
    <property type="match status" value="2"/>
</dbReference>
<comment type="caution">
    <text evidence="5">The sequence shown here is derived from an EMBL/GenBank/DDBJ whole genome shotgun (WGS) entry which is preliminary data.</text>
</comment>
<dbReference type="Proteomes" id="UP000807353">
    <property type="component" value="Unassembled WGS sequence"/>
</dbReference>
<gene>
    <name evidence="5" type="ORF">BDZ94DRAFT_1159167</name>
</gene>
<dbReference type="Pfam" id="PF07690">
    <property type="entry name" value="MFS_1"/>
    <property type="match status" value="1"/>
</dbReference>
<feature type="transmembrane region" description="Helical" evidence="4">
    <location>
        <begin position="146"/>
        <end position="165"/>
    </location>
</feature>
<feature type="region of interest" description="Disordered" evidence="3">
    <location>
        <begin position="1"/>
        <end position="30"/>
    </location>
</feature>
<feature type="transmembrane region" description="Helical" evidence="4">
    <location>
        <begin position="382"/>
        <end position="403"/>
    </location>
</feature>
<feature type="transmembrane region" description="Helical" evidence="4">
    <location>
        <begin position="217"/>
        <end position="236"/>
    </location>
</feature>
<dbReference type="EMBL" id="MU150244">
    <property type="protein sequence ID" value="KAF9466018.1"/>
    <property type="molecule type" value="Genomic_DNA"/>
</dbReference>
<feature type="transmembrane region" description="Helical" evidence="4">
    <location>
        <begin position="177"/>
        <end position="197"/>
    </location>
</feature>
<reference evidence="5" key="1">
    <citation type="submission" date="2020-11" db="EMBL/GenBank/DDBJ databases">
        <authorList>
            <consortium name="DOE Joint Genome Institute"/>
            <person name="Ahrendt S."/>
            <person name="Riley R."/>
            <person name="Andreopoulos W."/>
            <person name="Labutti K."/>
            <person name="Pangilinan J."/>
            <person name="Ruiz-Duenas F.J."/>
            <person name="Barrasa J.M."/>
            <person name="Sanchez-Garcia M."/>
            <person name="Camarero S."/>
            <person name="Miyauchi S."/>
            <person name="Serrano A."/>
            <person name="Linde D."/>
            <person name="Babiker R."/>
            <person name="Drula E."/>
            <person name="Ayuso-Fernandez I."/>
            <person name="Pacheco R."/>
            <person name="Padilla G."/>
            <person name="Ferreira P."/>
            <person name="Barriuso J."/>
            <person name="Kellner H."/>
            <person name="Castanera R."/>
            <person name="Alfaro M."/>
            <person name="Ramirez L."/>
            <person name="Pisabarro A.G."/>
            <person name="Kuo A."/>
            <person name="Tritt A."/>
            <person name="Lipzen A."/>
            <person name="He G."/>
            <person name="Yan M."/>
            <person name="Ng V."/>
            <person name="Cullen D."/>
            <person name="Martin F."/>
            <person name="Rosso M.-N."/>
            <person name="Henrissat B."/>
            <person name="Hibbett D."/>
            <person name="Martinez A.T."/>
            <person name="Grigoriev I.V."/>
        </authorList>
    </citation>
    <scope>NUCLEOTIDE SEQUENCE</scope>
    <source>
        <strain evidence="5">CBS 247.69</strain>
    </source>
</reference>
<dbReference type="InterPro" id="IPR011701">
    <property type="entry name" value="MFS"/>
</dbReference>
<dbReference type="PANTHER" id="PTHR11360:SF234">
    <property type="entry name" value="MFS-TYPE TRANSPORTER DBAD-RELATED"/>
    <property type="match status" value="1"/>
</dbReference>
<dbReference type="AlphaFoldDB" id="A0A9P5YBW5"/>
<organism evidence="5 6">
    <name type="scientific">Collybia nuda</name>
    <dbReference type="NCBI Taxonomy" id="64659"/>
    <lineage>
        <taxon>Eukaryota</taxon>
        <taxon>Fungi</taxon>
        <taxon>Dikarya</taxon>
        <taxon>Basidiomycota</taxon>
        <taxon>Agaricomycotina</taxon>
        <taxon>Agaricomycetes</taxon>
        <taxon>Agaricomycetidae</taxon>
        <taxon>Agaricales</taxon>
        <taxon>Tricholomatineae</taxon>
        <taxon>Clitocybaceae</taxon>
        <taxon>Collybia</taxon>
    </lineage>
</organism>
<dbReference type="OrthoDB" id="6499973at2759"/>
<feature type="transmembrane region" description="Helical" evidence="4">
    <location>
        <begin position="283"/>
        <end position="305"/>
    </location>
</feature>
<comment type="similarity">
    <text evidence="2">Belongs to the major facilitator superfamily. Monocarboxylate porter (TC 2.A.1.13) family.</text>
</comment>
<dbReference type="InterPro" id="IPR050327">
    <property type="entry name" value="Proton-linked_MCT"/>
</dbReference>
<protein>
    <submittedName>
        <fullName evidence="5">MFS general substrate transporter</fullName>
    </submittedName>
</protein>
<dbReference type="InterPro" id="IPR036259">
    <property type="entry name" value="MFS_trans_sf"/>
</dbReference>
<keyword evidence="4" id="KW-0812">Transmembrane</keyword>
<feature type="transmembrane region" description="Helical" evidence="4">
    <location>
        <begin position="89"/>
        <end position="108"/>
    </location>
</feature>
<feature type="transmembrane region" description="Helical" evidence="4">
    <location>
        <begin position="343"/>
        <end position="361"/>
    </location>
</feature>
<comment type="subcellular location">
    <subcellularLocation>
        <location evidence="1">Membrane</location>
        <topology evidence="1">Multi-pass membrane protein</topology>
    </subcellularLocation>
</comment>
<evidence type="ECO:0000313" key="5">
    <source>
        <dbReference type="EMBL" id="KAF9466018.1"/>
    </source>
</evidence>
<evidence type="ECO:0000256" key="1">
    <source>
        <dbReference type="ARBA" id="ARBA00004141"/>
    </source>
</evidence>